<feature type="compositionally biased region" description="Basic and acidic residues" evidence="1">
    <location>
        <begin position="207"/>
        <end position="239"/>
    </location>
</feature>
<organism evidence="2 3">
    <name type="scientific">Cyprinus carpio carpio</name>
    <dbReference type="NCBI Taxonomy" id="630221"/>
    <lineage>
        <taxon>Eukaryota</taxon>
        <taxon>Metazoa</taxon>
        <taxon>Chordata</taxon>
        <taxon>Craniata</taxon>
        <taxon>Vertebrata</taxon>
        <taxon>Euteleostomi</taxon>
        <taxon>Actinopterygii</taxon>
        <taxon>Neopterygii</taxon>
        <taxon>Teleostei</taxon>
        <taxon>Ostariophysi</taxon>
        <taxon>Cypriniformes</taxon>
        <taxon>Cyprinidae</taxon>
        <taxon>Cyprininae</taxon>
        <taxon>Cyprinus</taxon>
    </lineage>
</organism>
<sequence>MHTRPYADEGGRRLQEDYEGERFGGGQFSGGKINRFNDKDLRIRPGASEYQKEQMEGRQYAAYEERNPAMNPMSMHGRNEEKRGTVREMHSRPWDKANEVQGYPPMFEPRDPRTYSQEAVPAKKKKKSRFSDATAEEIALAHTRHSYKSTLKEKPRGAPFRANPPNDIKIDNMDDARFLKEKLCTVLKEFQENKSRSTGGHTSQPVSDHRGVKQTRDDPDGMHLEKRGFQEARRYDDGPRGFQESRQYGDDPRMFREVRQIGDDPRSLRETRRYEDDYKESKRYDSYPSGLQEARPYANDPRGFQKTMLQETPRDLPHERRRYDEDPRQKEQHFEEYSRTEAPRSTQETRYYEDDYIGFGNLDPERNWGRSLERFENRGPADVERGFQESFGKHPVHFQPTSLQEEARMYAGRAQQRSHQSDRQPGDEPYDPFHPSSSPPPEASSSTSLDKIASTLLELVARR</sequence>
<feature type="region of interest" description="Disordered" evidence="1">
    <location>
        <begin position="379"/>
        <end position="450"/>
    </location>
</feature>
<dbReference type="Ensembl" id="ENSCCRT00000194161.1">
    <property type="protein sequence ID" value="ENSCCRP00000115032.1"/>
    <property type="gene ID" value="ENSCCRG00000064291.1"/>
</dbReference>
<name>A0A9J7Y4D0_CYPCA</name>
<evidence type="ECO:0000313" key="3">
    <source>
        <dbReference type="Proteomes" id="UP001108240"/>
    </source>
</evidence>
<reference evidence="2" key="1">
    <citation type="submission" date="2025-08" db="UniProtKB">
        <authorList>
            <consortium name="Ensembl"/>
        </authorList>
    </citation>
    <scope>IDENTIFICATION</scope>
</reference>
<feature type="compositionally biased region" description="Basic and acidic residues" evidence="1">
    <location>
        <begin position="77"/>
        <end position="98"/>
    </location>
</feature>
<accession>A0A9J7Y4D0</accession>
<feature type="compositionally biased region" description="Basic and acidic residues" evidence="1">
    <location>
        <begin position="312"/>
        <end position="342"/>
    </location>
</feature>
<feature type="region of interest" description="Disordered" evidence="1">
    <location>
        <begin position="1"/>
        <end position="132"/>
    </location>
</feature>
<evidence type="ECO:0000313" key="2">
    <source>
        <dbReference type="Ensembl" id="ENSCCRP00000115032.1"/>
    </source>
</evidence>
<dbReference type="Proteomes" id="UP001108240">
    <property type="component" value="Unplaced"/>
</dbReference>
<keyword evidence="3" id="KW-1185">Reference proteome</keyword>
<proteinExistence type="predicted"/>
<evidence type="ECO:0000256" key="1">
    <source>
        <dbReference type="SAM" id="MobiDB-lite"/>
    </source>
</evidence>
<reference evidence="2" key="2">
    <citation type="submission" date="2025-09" db="UniProtKB">
        <authorList>
            <consortium name="Ensembl"/>
        </authorList>
    </citation>
    <scope>IDENTIFICATION</scope>
</reference>
<dbReference type="AlphaFoldDB" id="A0A9J7Y4D0"/>
<feature type="region of interest" description="Disordered" evidence="1">
    <location>
        <begin position="144"/>
        <end position="172"/>
    </location>
</feature>
<dbReference type="GeneTree" id="ENSGT00940000170761"/>
<feature type="compositionally biased region" description="Polar residues" evidence="1">
    <location>
        <begin position="196"/>
        <end position="206"/>
    </location>
</feature>
<feature type="compositionally biased region" description="Basic and acidic residues" evidence="1">
    <location>
        <begin position="247"/>
        <end position="285"/>
    </location>
</feature>
<protein>
    <submittedName>
        <fullName evidence="2">Uncharacterized protein</fullName>
    </submittedName>
</protein>
<feature type="compositionally biased region" description="Basic and acidic residues" evidence="1">
    <location>
        <begin position="1"/>
        <end position="22"/>
    </location>
</feature>
<feature type="region of interest" description="Disordered" evidence="1">
    <location>
        <begin position="190"/>
        <end position="367"/>
    </location>
</feature>